<evidence type="ECO:0000256" key="2">
    <source>
        <dbReference type="ARBA" id="ARBA00022490"/>
    </source>
</evidence>
<name>A0A9D1S5D3_9FIRM</name>
<dbReference type="NCBIfam" id="NF001030">
    <property type="entry name" value="PRK00110.1"/>
    <property type="match status" value="1"/>
</dbReference>
<dbReference type="InterPro" id="IPR026564">
    <property type="entry name" value="Transcrip_reg_TACO1-like_dom3"/>
</dbReference>
<dbReference type="Pfam" id="PF01709">
    <property type="entry name" value="Transcrip_reg"/>
    <property type="match status" value="1"/>
</dbReference>
<dbReference type="InterPro" id="IPR002876">
    <property type="entry name" value="Transcrip_reg_TACO1-like"/>
</dbReference>
<dbReference type="Gene3D" id="3.30.70.980">
    <property type="match status" value="2"/>
</dbReference>
<dbReference type="InterPro" id="IPR029072">
    <property type="entry name" value="YebC-like"/>
</dbReference>
<evidence type="ECO:0000256" key="3">
    <source>
        <dbReference type="ARBA" id="ARBA00023015"/>
    </source>
</evidence>
<keyword evidence="4 6" id="KW-0238">DNA-binding</keyword>
<dbReference type="HAMAP" id="MF_00693">
    <property type="entry name" value="Transcrip_reg_TACO1"/>
    <property type="match status" value="1"/>
</dbReference>
<dbReference type="AlphaFoldDB" id="A0A9D1S5D3"/>
<comment type="similarity">
    <text evidence="1 6">Belongs to the TACO1 family.</text>
</comment>
<dbReference type="Pfam" id="PF20772">
    <property type="entry name" value="TACO1_YebC_N"/>
    <property type="match status" value="1"/>
</dbReference>
<comment type="subcellular location">
    <subcellularLocation>
        <location evidence="6">Cytoplasm</location>
    </subcellularLocation>
</comment>
<protein>
    <recommendedName>
        <fullName evidence="6">Probable transcriptional regulatory protein IAC59_07360</fullName>
    </recommendedName>
</protein>
<proteinExistence type="inferred from homology"/>
<dbReference type="Gene3D" id="1.10.10.200">
    <property type="match status" value="1"/>
</dbReference>
<sequence>MSGHNKWSTIKNKKAKTDAQKGKIFTKIGREILIAVREGGGADPATNGKLRDVIAKAKANNMPNDNINRSIQKAAGEGNAANYKEMTYEGYAPGGVAVILDVVTDNTNRTASEVRHLFDKHGGQLGASGCVSWMFDFKGVIELEIPEGKDEDDIIMMALDAGAEDVTVDGNIATVYTDPGEFSQVREALENSGLTFLSADRTMLPKNTVEITDPEMVEKVRKLLDVMEDNDDVQEVYHNAVLPEEEDEDE</sequence>
<evidence type="ECO:0000259" key="8">
    <source>
        <dbReference type="Pfam" id="PF20772"/>
    </source>
</evidence>
<dbReference type="InterPro" id="IPR017856">
    <property type="entry name" value="Integrase-like_N"/>
</dbReference>
<dbReference type="InterPro" id="IPR049083">
    <property type="entry name" value="TACO1_YebC_N"/>
</dbReference>
<dbReference type="PANTHER" id="PTHR12532:SF6">
    <property type="entry name" value="TRANSCRIPTIONAL REGULATORY PROTEIN YEBC-RELATED"/>
    <property type="match status" value="1"/>
</dbReference>
<feature type="domain" description="TACO1/YebC-like second and third" evidence="7">
    <location>
        <begin position="83"/>
        <end position="240"/>
    </location>
</feature>
<feature type="domain" description="TACO1/YebC-like N-terminal" evidence="8">
    <location>
        <begin position="5"/>
        <end position="77"/>
    </location>
</feature>
<dbReference type="GO" id="GO:0003677">
    <property type="term" value="F:DNA binding"/>
    <property type="evidence" value="ECO:0007669"/>
    <property type="project" value="UniProtKB-UniRule"/>
</dbReference>
<dbReference type="NCBIfam" id="NF009044">
    <property type="entry name" value="PRK12378.1"/>
    <property type="match status" value="1"/>
</dbReference>
<reference evidence="9" key="1">
    <citation type="submission" date="2020-10" db="EMBL/GenBank/DDBJ databases">
        <authorList>
            <person name="Gilroy R."/>
        </authorList>
    </citation>
    <scope>NUCLEOTIDE SEQUENCE</scope>
    <source>
        <strain evidence="9">ChiSxjej2B14-8506</strain>
    </source>
</reference>
<accession>A0A9D1S5D3</accession>
<keyword evidence="5 6" id="KW-0804">Transcription</keyword>
<organism evidence="9 10">
    <name type="scientific">Candidatus Fimadaptatus faecigallinarum</name>
    <dbReference type="NCBI Taxonomy" id="2840814"/>
    <lineage>
        <taxon>Bacteria</taxon>
        <taxon>Bacillati</taxon>
        <taxon>Bacillota</taxon>
        <taxon>Clostridia</taxon>
        <taxon>Eubacteriales</taxon>
        <taxon>Candidatus Fimadaptatus</taxon>
    </lineage>
</organism>
<keyword evidence="2 6" id="KW-0963">Cytoplasm</keyword>
<dbReference type="NCBIfam" id="TIGR01033">
    <property type="entry name" value="YebC/PmpR family DNA-binding transcriptional regulator"/>
    <property type="match status" value="1"/>
</dbReference>
<evidence type="ECO:0000256" key="6">
    <source>
        <dbReference type="HAMAP-Rule" id="MF_00693"/>
    </source>
</evidence>
<dbReference type="EMBL" id="DVNK01000044">
    <property type="protein sequence ID" value="HIU47063.1"/>
    <property type="molecule type" value="Genomic_DNA"/>
</dbReference>
<dbReference type="Proteomes" id="UP000824123">
    <property type="component" value="Unassembled WGS sequence"/>
</dbReference>
<evidence type="ECO:0000313" key="9">
    <source>
        <dbReference type="EMBL" id="HIU47063.1"/>
    </source>
</evidence>
<dbReference type="GO" id="GO:0006355">
    <property type="term" value="P:regulation of DNA-templated transcription"/>
    <property type="evidence" value="ECO:0007669"/>
    <property type="project" value="UniProtKB-UniRule"/>
</dbReference>
<evidence type="ECO:0000259" key="7">
    <source>
        <dbReference type="Pfam" id="PF01709"/>
    </source>
</evidence>
<dbReference type="PANTHER" id="PTHR12532">
    <property type="entry name" value="TRANSLATIONAL ACTIVATOR OF CYTOCHROME C OXIDASE 1"/>
    <property type="match status" value="1"/>
</dbReference>
<comment type="caution">
    <text evidence="9">The sequence shown here is derived from an EMBL/GenBank/DDBJ whole genome shotgun (WGS) entry which is preliminary data.</text>
</comment>
<keyword evidence="3 6" id="KW-0805">Transcription regulation</keyword>
<evidence type="ECO:0000313" key="10">
    <source>
        <dbReference type="Proteomes" id="UP000824123"/>
    </source>
</evidence>
<dbReference type="FunFam" id="1.10.10.200:FF:000002">
    <property type="entry name" value="Probable transcriptional regulatory protein CLM62_37755"/>
    <property type="match status" value="1"/>
</dbReference>
<reference evidence="9" key="2">
    <citation type="journal article" date="2021" name="PeerJ">
        <title>Extensive microbial diversity within the chicken gut microbiome revealed by metagenomics and culture.</title>
        <authorList>
            <person name="Gilroy R."/>
            <person name="Ravi A."/>
            <person name="Getino M."/>
            <person name="Pursley I."/>
            <person name="Horton D.L."/>
            <person name="Alikhan N.F."/>
            <person name="Baker D."/>
            <person name="Gharbi K."/>
            <person name="Hall N."/>
            <person name="Watson M."/>
            <person name="Adriaenssens E.M."/>
            <person name="Foster-Nyarko E."/>
            <person name="Jarju S."/>
            <person name="Secka A."/>
            <person name="Antonio M."/>
            <person name="Oren A."/>
            <person name="Chaudhuri R.R."/>
            <person name="La Ragione R."/>
            <person name="Hildebrand F."/>
            <person name="Pallen M.J."/>
        </authorList>
    </citation>
    <scope>NUCLEOTIDE SEQUENCE</scope>
    <source>
        <strain evidence="9">ChiSxjej2B14-8506</strain>
    </source>
</reference>
<dbReference type="InterPro" id="IPR048300">
    <property type="entry name" value="TACO1_YebC-like_2nd/3rd_dom"/>
</dbReference>
<evidence type="ECO:0000256" key="1">
    <source>
        <dbReference type="ARBA" id="ARBA00008724"/>
    </source>
</evidence>
<evidence type="ECO:0000256" key="5">
    <source>
        <dbReference type="ARBA" id="ARBA00023163"/>
    </source>
</evidence>
<dbReference type="SUPFAM" id="SSF75625">
    <property type="entry name" value="YebC-like"/>
    <property type="match status" value="1"/>
</dbReference>
<evidence type="ECO:0000256" key="4">
    <source>
        <dbReference type="ARBA" id="ARBA00023125"/>
    </source>
</evidence>
<dbReference type="GO" id="GO:0005829">
    <property type="term" value="C:cytosol"/>
    <property type="evidence" value="ECO:0007669"/>
    <property type="project" value="TreeGrafter"/>
</dbReference>
<gene>
    <name evidence="9" type="ORF">IAC59_07360</name>
</gene>